<name>A0A2K8P1G2_9MOLU</name>
<gene>
    <name evidence="1" type="ORF">MCOLE_v1c00890</name>
</gene>
<proteinExistence type="predicted"/>
<dbReference type="Proteomes" id="UP000232221">
    <property type="component" value="Chromosome"/>
</dbReference>
<reference evidence="1 2" key="1">
    <citation type="submission" date="2017-11" db="EMBL/GenBank/DDBJ databases">
        <title>Genome sequence of Mesoplasma coleopterae BARC 779 (ATCC 49583).</title>
        <authorList>
            <person name="Lo W.-S."/>
            <person name="Kuo C.-H."/>
        </authorList>
    </citation>
    <scope>NUCLEOTIDE SEQUENCE [LARGE SCALE GENOMIC DNA]</scope>
    <source>
        <strain evidence="1 2">BARC 779</strain>
    </source>
</reference>
<dbReference type="EMBL" id="CP024968">
    <property type="protein sequence ID" value="ATZ20604.1"/>
    <property type="molecule type" value="Genomic_DNA"/>
</dbReference>
<keyword evidence="2" id="KW-1185">Reference proteome</keyword>
<evidence type="ECO:0000313" key="1">
    <source>
        <dbReference type="EMBL" id="ATZ20604.1"/>
    </source>
</evidence>
<sequence length="169" mass="20328">MNLKINIYNFSKKNKKWNKVYKKINQFYDLNFLSIKGFGNENLVDADFFMIIVNKKTNLKYVFEVAKTLPKRALVVFEQKLKNYSDFGKQNNENIDMLFFENKVNENFYSAFLQNFIKNSYFNSENLYIFHNEVKDLCVDCIEIFFSKNISKNNRCKKNYLIFKEGEIQ</sequence>
<accession>A0A2K8P1G2</accession>
<evidence type="ECO:0000313" key="2">
    <source>
        <dbReference type="Proteomes" id="UP000232221"/>
    </source>
</evidence>
<dbReference type="KEGG" id="mcol:MCOLE_v1c00890"/>
<organism evidence="1 2">
    <name type="scientific">Mesoplasma coleopterae</name>
    <dbReference type="NCBI Taxonomy" id="324078"/>
    <lineage>
        <taxon>Bacteria</taxon>
        <taxon>Bacillati</taxon>
        <taxon>Mycoplasmatota</taxon>
        <taxon>Mollicutes</taxon>
        <taxon>Entomoplasmatales</taxon>
        <taxon>Entomoplasmataceae</taxon>
        <taxon>Mesoplasma</taxon>
    </lineage>
</organism>
<dbReference type="RefSeq" id="WP_100670516.1">
    <property type="nucleotide sequence ID" value="NZ_CP022510.1"/>
</dbReference>
<protein>
    <submittedName>
        <fullName evidence="1">Uncharacterized protein</fullName>
    </submittedName>
</protein>
<dbReference type="AlphaFoldDB" id="A0A2K8P1G2"/>